<dbReference type="AlphaFoldDB" id="A0A7L1V8A6"/>
<name>A0A7L1V8A6_SITEU</name>
<comment type="caution">
    <text evidence="1">The sequence shown here is derived from an EMBL/GenBank/DDBJ whole genome shotgun (WGS) entry which is preliminary data.</text>
</comment>
<dbReference type="EMBL" id="VXBS01005496">
    <property type="protein sequence ID" value="NXO81546.1"/>
    <property type="molecule type" value="Genomic_DNA"/>
</dbReference>
<proteinExistence type="predicted"/>
<sequence>YRLLVILRPPPGHSFLLESTRQPPGRRIRVALECLCSGEQPLLGQTCFLHTSGGQLPMDQPGYLLDTLCTGSFLDTQQVIRWVQTLVAAAWRLLPYSYHCQLTALPSSKSCSFLLSSTSGLSCHIEMALAVEQGSSGACLSLD</sequence>
<organism evidence="1 2">
    <name type="scientific">Sitta europaea</name>
    <name type="common">Eurasian nuthatch</name>
    <dbReference type="NCBI Taxonomy" id="50251"/>
    <lineage>
        <taxon>Eukaryota</taxon>
        <taxon>Metazoa</taxon>
        <taxon>Chordata</taxon>
        <taxon>Craniata</taxon>
        <taxon>Vertebrata</taxon>
        <taxon>Euteleostomi</taxon>
        <taxon>Archelosauria</taxon>
        <taxon>Archosauria</taxon>
        <taxon>Dinosauria</taxon>
        <taxon>Saurischia</taxon>
        <taxon>Theropoda</taxon>
        <taxon>Coelurosauria</taxon>
        <taxon>Aves</taxon>
        <taxon>Neognathae</taxon>
        <taxon>Neoaves</taxon>
        <taxon>Telluraves</taxon>
        <taxon>Australaves</taxon>
        <taxon>Passeriformes</taxon>
        <taxon>Sittidae</taxon>
        <taxon>Sitta</taxon>
    </lineage>
</organism>
<keyword evidence="2" id="KW-1185">Reference proteome</keyword>
<dbReference type="Proteomes" id="UP000583915">
    <property type="component" value="Unassembled WGS sequence"/>
</dbReference>
<evidence type="ECO:0000313" key="1">
    <source>
        <dbReference type="EMBL" id="NXO81546.1"/>
    </source>
</evidence>
<gene>
    <name evidence="1" type="primary">Itpripl1_1</name>
    <name evidence="1" type="ORF">SITEUR_R15334</name>
</gene>
<evidence type="ECO:0000313" key="2">
    <source>
        <dbReference type="Proteomes" id="UP000583915"/>
    </source>
</evidence>
<protein>
    <submittedName>
        <fullName evidence="1">IPIL1 protein</fullName>
    </submittedName>
</protein>
<reference evidence="1 2" key="1">
    <citation type="submission" date="2019-09" db="EMBL/GenBank/DDBJ databases">
        <title>Bird 10,000 Genomes (B10K) Project - Family phase.</title>
        <authorList>
            <person name="Zhang G."/>
        </authorList>
    </citation>
    <scope>NUCLEOTIDE SEQUENCE [LARGE SCALE GENOMIC DNA]</scope>
    <source>
        <strain evidence="1">B10K-DU-002-25</strain>
        <tissue evidence="1">Muscle</tissue>
    </source>
</reference>
<feature type="non-terminal residue" evidence="1">
    <location>
        <position position="1"/>
    </location>
</feature>
<accession>A0A7L1V8A6</accession>
<feature type="non-terminal residue" evidence="1">
    <location>
        <position position="143"/>
    </location>
</feature>